<gene>
    <name evidence="5" type="ORF">FSB76_23385</name>
</gene>
<dbReference type="PROSITE" id="PS50943">
    <property type="entry name" value="HTH_CROC1"/>
    <property type="match status" value="1"/>
</dbReference>
<dbReference type="KEGG" id="mgk:FSB76_23385"/>
<dbReference type="SMART" id="SM00530">
    <property type="entry name" value="HTH_XRE"/>
    <property type="match status" value="1"/>
</dbReference>
<reference evidence="5 6" key="1">
    <citation type="journal article" date="2013" name="J. Microbiol.">
        <title>Mucilaginibacter ginsenosidivorax sp. nov., with ginsenoside converting activity isolated from sediment.</title>
        <authorList>
            <person name="Kim J.K."/>
            <person name="Choi T.E."/>
            <person name="Liu Q.M."/>
            <person name="Park H.Y."/>
            <person name="Yi T.H."/>
            <person name="Yoon M.H."/>
            <person name="Kim S.C."/>
            <person name="Im W.T."/>
        </authorList>
    </citation>
    <scope>NUCLEOTIDE SEQUENCE [LARGE SCALE GENOMIC DNA]</scope>
    <source>
        <strain evidence="5 6">KHI28</strain>
    </source>
</reference>
<dbReference type="GO" id="GO:0003677">
    <property type="term" value="F:DNA binding"/>
    <property type="evidence" value="ECO:0007669"/>
    <property type="project" value="UniProtKB-KW"/>
</dbReference>
<evidence type="ECO:0000313" key="5">
    <source>
        <dbReference type="EMBL" id="QEC78747.1"/>
    </source>
</evidence>
<dbReference type="Gene3D" id="1.10.260.40">
    <property type="entry name" value="lambda repressor-like DNA-binding domains"/>
    <property type="match status" value="1"/>
</dbReference>
<dbReference type="SUPFAM" id="SSF47413">
    <property type="entry name" value="lambda repressor-like DNA-binding domains"/>
    <property type="match status" value="1"/>
</dbReference>
<dbReference type="Pfam" id="PF01381">
    <property type="entry name" value="HTH_3"/>
    <property type="match status" value="1"/>
</dbReference>
<sequence length="75" mass="8566">MANPRDIKGIKTVGANIRKYRKLQNLSQQDLANLLDTDLSQVNRIELGKINTTVSMLYAIAEVLKVEPYKFFIIE</sequence>
<keyword evidence="1" id="KW-0805">Transcription regulation</keyword>
<evidence type="ECO:0000256" key="2">
    <source>
        <dbReference type="ARBA" id="ARBA00023125"/>
    </source>
</evidence>
<dbReference type="CDD" id="cd00093">
    <property type="entry name" value="HTH_XRE"/>
    <property type="match status" value="1"/>
</dbReference>
<accession>A0A5B8W5N4</accession>
<dbReference type="InterPro" id="IPR050807">
    <property type="entry name" value="TransReg_Diox_bact_type"/>
</dbReference>
<dbReference type="EMBL" id="CP042437">
    <property type="protein sequence ID" value="QEC78747.1"/>
    <property type="molecule type" value="Genomic_DNA"/>
</dbReference>
<evidence type="ECO:0000259" key="4">
    <source>
        <dbReference type="PROSITE" id="PS50943"/>
    </source>
</evidence>
<evidence type="ECO:0000256" key="1">
    <source>
        <dbReference type="ARBA" id="ARBA00023015"/>
    </source>
</evidence>
<evidence type="ECO:0000256" key="3">
    <source>
        <dbReference type="ARBA" id="ARBA00023163"/>
    </source>
</evidence>
<keyword evidence="6" id="KW-1185">Reference proteome</keyword>
<evidence type="ECO:0000313" key="6">
    <source>
        <dbReference type="Proteomes" id="UP000321362"/>
    </source>
</evidence>
<organism evidence="5 6">
    <name type="scientific">Mucilaginibacter ginsenosidivorax</name>
    <dbReference type="NCBI Taxonomy" id="862126"/>
    <lineage>
        <taxon>Bacteria</taxon>
        <taxon>Pseudomonadati</taxon>
        <taxon>Bacteroidota</taxon>
        <taxon>Sphingobacteriia</taxon>
        <taxon>Sphingobacteriales</taxon>
        <taxon>Sphingobacteriaceae</taxon>
        <taxon>Mucilaginibacter</taxon>
    </lineage>
</organism>
<dbReference type="Proteomes" id="UP000321362">
    <property type="component" value="Chromosome"/>
</dbReference>
<dbReference type="InterPro" id="IPR010982">
    <property type="entry name" value="Lambda_DNA-bd_dom_sf"/>
</dbReference>
<dbReference type="GO" id="GO:0005829">
    <property type="term" value="C:cytosol"/>
    <property type="evidence" value="ECO:0007669"/>
    <property type="project" value="TreeGrafter"/>
</dbReference>
<keyword evidence="3" id="KW-0804">Transcription</keyword>
<dbReference type="PANTHER" id="PTHR46797:SF23">
    <property type="entry name" value="HTH-TYPE TRANSCRIPTIONAL REGULATOR SUTR"/>
    <property type="match status" value="1"/>
</dbReference>
<keyword evidence="2" id="KW-0238">DNA-binding</keyword>
<proteinExistence type="predicted"/>
<name>A0A5B8W5N4_9SPHI</name>
<dbReference type="AlphaFoldDB" id="A0A5B8W5N4"/>
<dbReference type="GO" id="GO:0003700">
    <property type="term" value="F:DNA-binding transcription factor activity"/>
    <property type="evidence" value="ECO:0007669"/>
    <property type="project" value="TreeGrafter"/>
</dbReference>
<dbReference type="PANTHER" id="PTHR46797">
    <property type="entry name" value="HTH-TYPE TRANSCRIPTIONAL REGULATOR"/>
    <property type="match status" value="1"/>
</dbReference>
<dbReference type="OrthoDB" id="680346at2"/>
<protein>
    <submittedName>
        <fullName evidence="5">Helix-turn-helix transcriptional regulator</fullName>
    </submittedName>
</protein>
<feature type="domain" description="HTH cro/C1-type" evidence="4">
    <location>
        <begin position="17"/>
        <end position="71"/>
    </location>
</feature>
<dbReference type="InterPro" id="IPR001387">
    <property type="entry name" value="Cro/C1-type_HTH"/>
</dbReference>
<dbReference type="RefSeq" id="WP_147057682.1">
    <property type="nucleotide sequence ID" value="NZ_CP042437.1"/>
</dbReference>